<dbReference type="GO" id="GO:0006364">
    <property type="term" value="P:rRNA processing"/>
    <property type="evidence" value="ECO:0007669"/>
    <property type="project" value="UniProtKB-UniRule"/>
</dbReference>
<dbReference type="GO" id="GO:0005737">
    <property type="term" value="C:cytoplasm"/>
    <property type="evidence" value="ECO:0007669"/>
    <property type="project" value="UniProtKB-SubCell"/>
</dbReference>
<keyword evidence="9" id="KW-1185">Reference proteome</keyword>
<organism evidence="8 9">
    <name type="scientific">Sedimentibacter saalensis</name>
    <dbReference type="NCBI Taxonomy" id="130788"/>
    <lineage>
        <taxon>Bacteria</taxon>
        <taxon>Bacillati</taxon>
        <taxon>Bacillota</taxon>
        <taxon>Tissierellia</taxon>
        <taxon>Sedimentibacter</taxon>
    </lineage>
</organism>
<comment type="similarity">
    <text evidence="5">Belongs to the RimM family.</text>
</comment>
<evidence type="ECO:0000259" key="6">
    <source>
        <dbReference type="Pfam" id="PF01782"/>
    </source>
</evidence>
<dbReference type="Pfam" id="PF01782">
    <property type="entry name" value="RimM"/>
    <property type="match status" value="1"/>
</dbReference>
<dbReference type="InterPro" id="IPR036976">
    <property type="entry name" value="RimM_N_sf"/>
</dbReference>
<keyword evidence="4 5" id="KW-0143">Chaperone</keyword>
<dbReference type="NCBIfam" id="TIGR02273">
    <property type="entry name" value="16S_RimM"/>
    <property type="match status" value="1"/>
</dbReference>
<dbReference type="InterPro" id="IPR056792">
    <property type="entry name" value="PRC_RimM"/>
</dbReference>
<keyword evidence="3 5" id="KW-0698">rRNA processing</keyword>
<dbReference type="Proteomes" id="UP000315343">
    <property type="component" value="Unassembled WGS sequence"/>
</dbReference>
<comment type="domain">
    <text evidence="5">The PRC barrel domain binds ribosomal protein uS19.</text>
</comment>
<dbReference type="EMBL" id="VLKH01000002">
    <property type="protein sequence ID" value="TWH82489.1"/>
    <property type="molecule type" value="Genomic_DNA"/>
</dbReference>
<comment type="function">
    <text evidence="5">An accessory protein needed during the final step in the assembly of 30S ribosomal subunit, possibly for assembly of the head region. Essential for efficient processing of 16S rRNA. May be needed both before and after RbfA during the maturation of 16S rRNA. It has affinity for free ribosomal 30S subunits but not for 70S ribosomes.</text>
</comment>
<feature type="domain" description="RimM N-terminal" evidence="6">
    <location>
        <begin position="7"/>
        <end position="86"/>
    </location>
</feature>
<dbReference type="AlphaFoldDB" id="A0A562JH25"/>
<dbReference type="GO" id="GO:0043022">
    <property type="term" value="F:ribosome binding"/>
    <property type="evidence" value="ECO:0007669"/>
    <property type="project" value="InterPro"/>
</dbReference>
<evidence type="ECO:0000256" key="4">
    <source>
        <dbReference type="ARBA" id="ARBA00023186"/>
    </source>
</evidence>
<comment type="subcellular location">
    <subcellularLocation>
        <location evidence="5">Cytoplasm</location>
    </subcellularLocation>
</comment>
<dbReference type="GO" id="GO:0005840">
    <property type="term" value="C:ribosome"/>
    <property type="evidence" value="ECO:0007669"/>
    <property type="project" value="InterPro"/>
</dbReference>
<dbReference type="HAMAP" id="MF_00014">
    <property type="entry name" value="Ribosome_mat_RimM"/>
    <property type="match status" value="1"/>
</dbReference>
<evidence type="ECO:0000256" key="5">
    <source>
        <dbReference type="HAMAP-Rule" id="MF_00014"/>
    </source>
</evidence>
<comment type="caution">
    <text evidence="8">The sequence shown here is derived from an EMBL/GenBank/DDBJ whole genome shotgun (WGS) entry which is preliminary data.</text>
</comment>
<dbReference type="Gene3D" id="2.30.30.240">
    <property type="entry name" value="PRC-barrel domain"/>
    <property type="match status" value="1"/>
</dbReference>
<dbReference type="InterPro" id="IPR011961">
    <property type="entry name" value="RimM"/>
</dbReference>
<evidence type="ECO:0000256" key="1">
    <source>
        <dbReference type="ARBA" id="ARBA00022490"/>
    </source>
</evidence>
<keyword evidence="1 5" id="KW-0963">Cytoplasm</keyword>
<dbReference type="SUPFAM" id="SSF50346">
    <property type="entry name" value="PRC-barrel domain"/>
    <property type="match status" value="1"/>
</dbReference>
<feature type="domain" description="Ribosome maturation factor RimM PRC barrel" evidence="7">
    <location>
        <begin position="98"/>
        <end position="159"/>
    </location>
</feature>
<accession>A0A562JH25</accession>
<keyword evidence="2 5" id="KW-0690">Ribosome biogenesis</keyword>
<evidence type="ECO:0000313" key="9">
    <source>
        <dbReference type="Proteomes" id="UP000315343"/>
    </source>
</evidence>
<proteinExistence type="inferred from homology"/>
<dbReference type="PANTHER" id="PTHR33692">
    <property type="entry name" value="RIBOSOME MATURATION FACTOR RIMM"/>
    <property type="match status" value="1"/>
</dbReference>
<dbReference type="SUPFAM" id="SSF50447">
    <property type="entry name" value="Translation proteins"/>
    <property type="match status" value="1"/>
</dbReference>
<evidence type="ECO:0000313" key="8">
    <source>
        <dbReference type="EMBL" id="TWH82489.1"/>
    </source>
</evidence>
<dbReference type="InterPro" id="IPR011033">
    <property type="entry name" value="PRC_barrel-like_sf"/>
</dbReference>
<reference evidence="8 9" key="1">
    <citation type="submission" date="2019-07" db="EMBL/GenBank/DDBJ databases">
        <title>Genomic Encyclopedia of Type Strains, Phase I: the one thousand microbial genomes (KMG-I) project.</title>
        <authorList>
            <person name="Kyrpides N."/>
        </authorList>
    </citation>
    <scope>NUCLEOTIDE SEQUENCE [LARGE SCALE GENOMIC DNA]</scope>
    <source>
        <strain evidence="8 9">DSM 13558</strain>
    </source>
</reference>
<dbReference type="RefSeq" id="WP_145080242.1">
    <property type="nucleotide sequence ID" value="NZ_JAYFNS010000006.1"/>
</dbReference>
<protein>
    <recommendedName>
        <fullName evidence="5">Ribosome maturation factor RimM</fullName>
    </recommendedName>
</protein>
<name>A0A562JH25_9FIRM</name>
<dbReference type="OrthoDB" id="9810331at2"/>
<dbReference type="GO" id="GO:0042274">
    <property type="term" value="P:ribosomal small subunit biogenesis"/>
    <property type="evidence" value="ECO:0007669"/>
    <property type="project" value="UniProtKB-UniRule"/>
</dbReference>
<dbReference type="Gene3D" id="2.40.30.60">
    <property type="entry name" value="RimM"/>
    <property type="match status" value="1"/>
</dbReference>
<dbReference type="Pfam" id="PF24986">
    <property type="entry name" value="PRC_RimM"/>
    <property type="match status" value="1"/>
</dbReference>
<dbReference type="InterPro" id="IPR002676">
    <property type="entry name" value="RimM_N"/>
</dbReference>
<evidence type="ECO:0000259" key="7">
    <source>
        <dbReference type="Pfam" id="PF24986"/>
    </source>
</evidence>
<sequence>MKEYIKVGKIVNTHGVKGCLKCIPLTDDMERFDELEYVYTEKDNKKRKIKNVWYRKGLVYLELEDINDMDAAESLRNTFISIYEDQLRELPEGSYYLFDLEGMEVYSDLGEYIGKISEIYQTGANDVYEVVDKNKSYLIPAVKEVVKEVSVKEKKMVIHVIEGLLE</sequence>
<comment type="subunit">
    <text evidence="5">Binds ribosomal protein uS19.</text>
</comment>
<evidence type="ECO:0000256" key="3">
    <source>
        <dbReference type="ARBA" id="ARBA00022552"/>
    </source>
</evidence>
<gene>
    <name evidence="5" type="primary">rimM</name>
    <name evidence="8" type="ORF">LY60_00789</name>
</gene>
<dbReference type="PANTHER" id="PTHR33692:SF1">
    <property type="entry name" value="RIBOSOME MATURATION FACTOR RIMM"/>
    <property type="match status" value="1"/>
</dbReference>
<dbReference type="InterPro" id="IPR009000">
    <property type="entry name" value="Transl_B-barrel_sf"/>
</dbReference>
<evidence type="ECO:0000256" key="2">
    <source>
        <dbReference type="ARBA" id="ARBA00022517"/>
    </source>
</evidence>